<feature type="chain" id="PRO_5017985457" description="Glutathione hydrolase proenzyme" evidence="12">
    <location>
        <begin position="30"/>
        <end position="549"/>
    </location>
</feature>
<comment type="similarity">
    <text evidence="3 11">Belongs to the gamma-glutamyltransferase family.</text>
</comment>
<evidence type="ECO:0000256" key="10">
    <source>
        <dbReference type="PIRSR" id="PIRSR600101-2"/>
    </source>
</evidence>
<feature type="binding site" evidence="10">
    <location>
        <position position="404"/>
    </location>
    <ligand>
        <name>L-glutamate</name>
        <dbReference type="ChEBI" id="CHEBI:29985"/>
    </ligand>
</feature>
<name>A0A3M0A5A9_9GAMM</name>
<sequence length="549" mass="58572">MSVSIKQKLVGVALAFVALSFANSSVAGAVAMPEKHAAAVAKEVIESGGNAVDAAVAAGFVLSVTYPEAGNIGGGGFMLLHMDGVNDFLDYRETAPADASRDMYLNASGEVIPNASLTGGASSGTPGTVAGLWAAHQKYGSKPWRDLVMPAVRLAREGFIVEAHLEQEASYFMETAMGRDSNFYDYFGAQLITGERFKQPSLAETLQRIADQGPDGFYKGKTAELIVAQMARTGGLVSKLDLANYHVKWRTPLVGEWQGTQVVTAPPPSSGGIALLQILGMYAQVNNSPSHNSADYVHQLAEIYKRVYADRAEYLGDPDFVSVPQQALLADEYIKARASEVNHSAISETADISYGSLESPQTTHFSIVDNAGNAVSNTYTLNWSFGSGNVVEGAGFLLNNEMDDFSAKPGVPNIYGVIGGEANAIEPNKRMLSSMTPSLVLVEGKVDFVSGTPGGSTIITSVAQTILNRYVFGQNAEESVSSSRFHHQLFPKNHLLMSEALSEEAMSYLAELGYSHSVEWLGDLQVVAREGDTYHAAADPRGRGIALSF</sequence>
<comment type="catalytic activity">
    <reaction evidence="2 11">
        <text>glutathione + H2O = L-cysteinylglycine + L-glutamate</text>
        <dbReference type="Rhea" id="RHEA:28807"/>
        <dbReference type="ChEBI" id="CHEBI:15377"/>
        <dbReference type="ChEBI" id="CHEBI:29985"/>
        <dbReference type="ChEBI" id="CHEBI:57925"/>
        <dbReference type="ChEBI" id="CHEBI:61694"/>
        <dbReference type="EC" id="3.4.19.13"/>
    </reaction>
</comment>
<keyword evidence="14" id="KW-1185">Reference proteome</keyword>
<evidence type="ECO:0000256" key="11">
    <source>
        <dbReference type="RuleBase" id="RU368036"/>
    </source>
</evidence>
<feature type="active site" description="Nucleophile" evidence="9">
    <location>
        <position position="362"/>
    </location>
</feature>
<evidence type="ECO:0000256" key="1">
    <source>
        <dbReference type="ARBA" id="ARBA00001049"/>
    </source>
</evidence>
<dbReference type="Pfam" id="PF01019">
    <property type="entry name" value="G_glu_transpept"/>
    <property type="match status" value="1"/>
</dbReference>
<comment type="catalytic activity">
    <reaction evidence="8 11">
        <text>an N-terminal (5-L-glutamyl)-[peptide] + an alpha-amino acid = 5-L-glutamyl amino acid + an N-terminal L-alpha-aminoacyl-[peptide]</text>
        <dbReference type="Rhea" id="RHEA:23904"/>
        <dbReference type="Rhea" id="RHEA-COMP:9780"/>
        <dbReference type="Rhea" id="RHEA-COMP:9795"/>
        <dbReference type="ChEBI" id="CHEBI:77644"/>
        <dbReference type="ChEBI" id="CHEBI:78597"/>
        <dbReference type="ChEBI" id="CHEBI:78599"/>
        <dbReference type="ChEBI" id="CHEBI:78608"/>
        <dbReference type="EC" id="2.3.2.2"/>
    </reaction>
</comment>
<evidence type="ECO:0000256" key="5">
    <source>
        <dbReference type="ARBA" id="ARBA00022801"/>
    </source>
</evidence>
<feature type="binding site" evidence="10">
    <location>
        <begin position="380"/>
        <end position="382"/>
    </location>
    <ligand>
        <name>L-glutamate</name>
        <dbReference type="ChEBI" id="CHEBI:29985"/>
    </ligand>
</feature>
<dbReference type="PANTHER" id="PTHR43199:SF1">
    <property type="entry name" value="GLUTATHIONE HYDROLASE PROENZYME"/>
    <property type="match status" value="1"/>
</dbReference>
<dbReference type="PANTHER" id="PTHR43199">
    <property type="entry name" value="GLUTATHIONE HYDROLASE"/>
    <property type="match status" value="1"/>
</dbReference>
<evidence type="ECO:0000256" key="9">
    <source>
        <dbReference type="PIRSR" id="PIRSR600101-1"/>
    </source>
</evidence>
<dbReference type="Proteomes" id="UP000267187">
    <property type="component" value="Unassembled WGS sequence"/>
</dbReference>
<evidence type="ECO:0000313" key="13">
    <source>
        <dbReference type="EMBL" id="RMA77655.1"/>
    </source>
</evidence>
<dbReference type="InterPro" id="IPR043137">
    <property type="entry name" value="GGT_ssub_C"/>
</dbReference>
<dbReference type="Gene3D" id="1.10.246.130">
    <property type="match status" value="1"/>
</dbReference>
<dbReference type="GO" id="GO:0103068">
    <property type="term" value="F:leukotriene C4 gamma-glutamyl transferase activity"/>
    <property type="evidence" value="ECO:0007669"/>
    <property type="project" value="UniProtKB-EC"/>
</dbReference>
<dbReference type="EMBL" id="REFJ01000007">
    <property type="protein sequence ID" value="RMA77655.1"/>
    <property type="molecule type" value="Genomic_DNA"/>
</dbReference>
<dbReference type="RefSeq" id="WP_121877775.1">
    <property type="nucleotide sequence ID" value="NZ_REFJ01000007.1"/>
</dbReference>
<dbReference type="EC" id="3.4.19.13" evidence="11"/>
<evidence type="ECO:0000256" key="12">
    <source>
        <dbReference type="SAM" id="SignalP"/>
    </source>
</evidence>
<dbReference type="AlphaFoldDB" id="A0A3M0A5A9"/>
<dbReference type="EC" id="2.3.2.2" evidence="11"/>
<keyword evidence="12" id="KW-0732">Signal</keyword>
<keyword evidence="7 11" id="KW-0012">Acyltransferase</keyword>
<evidence type="ECO:0000256" key="3">
    <source>
        <dbReference type="ARBA" id="ARBA00009381"/>
    </source>
</evidence>
<evidence type="ECO:0000313" key="14">
    <source>
        <dbReference type="Proteomes" id="UP000267187"/>
    </source>
</evidence>
<dbReference type="InterPro" id="IPR051792">
    <property type="entry name" value="GGT_bact"/>
</dbReference>
<comment type="subunit">
    <text evidence="11">This enzyme consists of two polypeptide chains, which are synthesized in precursor form from a single polypeptide.</text>
</comment>
<evidence type="ECO:0000256" key="2">
    <source>
        <dbReference type="ARBA" id="ARBA00001089"/>
    </source>
</evidence>
<accession>A0A3M0A5A9</accession>
<protein>
    <recommendedName>
        <fullName evidence="11">Glutathione hydrolase proenzyme</fullName>
        <ecNumber evidence="11">2.3.2.2</ecNumber>
        <ecNumber evidence="11">3.4.19.13</ecNumber>
    </recommendedName>
    <component>
        <recommendedName>
            <fullName evidence="11">Glutathione hydrolase large chain</fullName>
        </recommendedName>
    </component>
    <component>
        <recommendedName>
            <fullName evidence="11">Glutathione hydrolase small chain</fullName>
        </recommendedName>
    </component>
</protein>
<dbReference type="GO" id="GO:0036374">
    <property type="term" value="F:glutathione hydrolase activity"/>
    <property type="evidence" value="ECO:0007669"/>
    <property type="project" value="UniProtKB-UniRule"/>
</dbReference>
<feature type="binding site" evidence="10">
    <location>
        <position position="92"/>
    </location>
    <ligand>
        <name>L-glutamate</name>
        <dbReference type="ChEBI" id="CHEBI:29985"/>
    </ligand>
</feature>
<keyword evidence="4 11" id="KW-0808">Transferase</keyword>
<dbReference type="InterPro" id="IPR055262">
    <property type="entry name" value="GGT_CS"/>
</dbReference>
<comment type="catalytic activity">
    <reaction evidence="1 11">
        <text>an S-substituted glutathione + H2O = an S-substituted L-cysteinylglycine + L-glutamate</text>
        <dbReference type="Rhea" id="RHEA:59468"/>
        <dbReference type="ChEBI" id="CHEBI:15377"/>
        <dbReference type="ChEBI" id="CHEBI:29985"/>
        <dbReference type="ChEBI" id="CHEBI:90779"/>
        <dbReference type="ChEBI" id="CHEBI:143103"/>
        <dbReference type="EC" id="3.4.19.13"/>
    </reaction>
</comment>
<dbReference type="PROSITE" id="PS00462">
    <property type="entry name" value="G_GLU_TRANSPEPTIDASE"/>
    <property type="match status" value="1"/>
</dbReference>
<reference evidence="13 14" key="1">
    <citation type="submission" date="2018-10" db="EMBL/GenBank/DDBJ databases">
        <title>Genomic Encyclopedia of Type Strains, Phase IV (KMG-IV): sequencing the most valuable type-strain genomes for metagenomic binning, comparative biology and taxonomic classification.</title>
        <authorList>
            <person name="Goeker M."/>
        </authorList>
    </citation>
    <scope>NUCLEOTIDE SEQUENCE [LARGE SCALE GENOMIC DNA]</scope>
    <source>
        <strain evidence="13 14">DSM 25080</strain>
    </source>
</reference>
<gene>
    <name evidence="13" type="ORF">DFR27_2475</name>
</gene>
<dbReference type="GO" id="GO:0006750">
    <property type="term" value="P:glutathione biosynthetic process"/>
    <property type="evidence" value="ECO:0007669"/>
    <property type="project" value="UniProtKB-KW"/>
</dbReference>
<comment type="PTM">
    <text evidence="11">Cleaved by autocatalysis into a large and a small subunit.</text>
</comment>
<dbReference type="PRINTS" id="PR01210">
    <property type="entry name" value="GGTRANSPTASE"/>
</dbReference>
<keyword evidence="5 11" id="KW-0378">Hydrolase</keyword>
<organism evidence="13 14">
    <name type="scientific">Umboniibacter marinipuniceus</name>
    <dbReference type="NCBI Taxonomy" id="569599"/>
    <lineage>
        <taxon>Bacteria</taxon>
        <taxon>Pseudomonadati</taxon>
        <taxon>Pseudomonadota</taxon>
        <taxon>Gammaproteobacteria</taxon>
        <taxon>Cellvibrionales</taxon>
        <taxon>Cellvibrionaceae</taxon>
        <taxon>Umboniibacter</taxon>
    </lineage>
</organism>
<dbReference type="NCBIfam" id="TIGR00066">
    <property type="entry name" value="g_glut_trans"/>
    <property type="match status" value="1"/>
</dbReference>
<dbReference type="InterPro" id="IPR029055">
    <property type="entry name" value="Ntn_hydrolases_N"/>
</dbReference>
<feature type="signal peptide" evidence="12">
    <location>
        <begin position="1"/>
        <end position="29"/>
    </location>
</feature>
<feature type="binding site" evidence="10">
    <location>
        <begin position="433"/>
        <end position="434"/>
    </location>
    <ligand>
        <name>L-glutamate</name>
        <dbReference type="ChEBI" id="CHEBI:29985"/>
    </ligand>
</feature>
<evidence type="ECO:0000256" key="6">
    <source>
        <dbReference type="ARBA" id="ARBA00023145"/>
    </source>
</evidence>
<evidence type="ECO:0000256" key="7">
    <source>
        <dbReference type="ARBA" id="ARBA00023315"/>
    </source>
</evidence>
<dbReference type="OrthoDB" id="5297205at2"/>
<keyword evidence="11" id="KW-0317">Glutathione biosynthesis</keyword>
<comment type="pathway">
    <text evidence="11">Sulfur metabolism; glutathione metabolism.</text>
</comment>
<dbReference type="SUPFAM" id="SSF56235">
    <property type="entry name" value="N-terminal nucleophile aminohydrolases (Ntn hydrolases)"/>
    <property type="match status" value="1"/>
</dbReference>
<feature type="binding site" evidence="10">
    <location>
        <position position="455"/>
    </location>
    <ligand>
        <name>L-glutamate</name>
        <dbReference type="ChEBI" id="CHEBI:29985"/>
    </ligand>
</feature>
<evidence type="ECO:0000256" key="4">
    <source>
        <dbReference type="ARBA" id="ARBA00022679"/>
    </source>
</evidence>
<comment type="caution">
    <text evidence="13">The sequence shown here is derived from an EMBL/GenBank/DDBJ whole genome shotgun (WGS) entry which is preliminary data.</text>
</comment>
<dbReference type="InterPro" id="IPR043138">
    <property type="entry name" value="GGT_lsub"/>
</dbReference>
<proteinExistence type="inferred from homology"/>
<dbReference type="InterPro" id="IPR000101">
    <property type="entry name" value="GGT_peptidase"/>
</dbReference>
<dbReference type="GO" id="GO:0006751">
    <property type="term" value="P:glutathione catabolic process"/>
    <property type="evidence" value="ECO:0007669"/>
    <property type="project" value="UniProtKB-UniRule"/>
</dbReference>
<keyword evidence="6 11" id="KW-0865">Zymogen</keyword>
<dbReference type="Gene3D" id="3.60.20.40">
    <property type="match status" value="1"/>
</dbReference>
<evidence type="ECO:0000256" key="8">
    <source>
        <dbReference type="ARBA" id="ARBA00047417"/>
    </source>
</evidence>
<dbReference type="UniPathway" id="UPA00204"/>